<dbReference type="InterPro" id="IPR000160">
    <property type="entry name" value="GGDEF_dom"/>
</dbReference>
<dbReference type="Pfam" id="PF04392">
    <property type="entry name" value="ABC_sub_bind"/>
    <property type="match status" value="1"/>
</dbReference>
<proteinExistence type="predicted"/>
<dbReference type="FunFam" id="3.20.20.450:FF:000001">
    <property type="entry name" value="Cyclic di-GMP phosphodiesterase yahA"/>
    <property type="match status" value="1"/>
</dbReference>
<dbReference type="PROSITE" id="PS50883">
    <property type="entry name" value="EAL"/>
    <property type="match status" value="1"/>
</dbReference>
<organism evidence="5 6">
    <name type="scientific">Candidatus Galacturonatibacter soehngenii</name>
    <dbReference type="NCBI Taxonomy" id="2307010"/>
    <lineage>
        <taxon>Bacteria</taxon>
        <taxon>Bacillati</taxon>
        <taxon>Bacillota</taxon>
        <taxon>Clostridia</taxon>
        <taxon>Lachnospirales</taxon>
        <taxon>Lachnospiraceae</taxon>
        <taxon>Candidatus Galacturonatibacter</taxon>
    </lineage>
</organism>
<dbReference type="InterPro" id="IPR043128">
    <property type="entry name" value="Rev_trsase/Diguanyl_cyclase"/>
</dbReference>
<evidence type="ECO:0000313" key="5">
    <source>
        <dbReference type="EMBL" id="KAB1438164.1"/>
    </source>
</evidence>
<dbReference type="SUPFAM" id="SSF55073">
    <property type="entry name" value="Nucleotide cyclase"/>
    <property type="match status" value="1"/>
</dbReference>
<evidence type="ECO:0000256" key="1">
    <source>
        <dbReference type="SAM" id="Coils"/>
    </source>
</evidence>
<keyword evidence="1" id="KW-0175">Coiled coil</keyword>
<keyword evidence="6" id="KW-1185">Reference proteome</keyword>
<evidence type="ECO:0000259" key="4">
    <source>
        <dbReference type="PROSITE" id="PS50887"/>
    </source>
</evidence>
<reference evidence="5 6" key="1">
    <citation type="submission" date="2019-09" db="EMBL/GenBank/DDBJ databases">
        <authorList>
            <person name="Valk L.C."/>
        </authorList>
    </citation>
    <scope>NUCLEOTIDE SEQUENCE [LARGE SCALE GENOMIC DNA]</scope>
    <source>
        <strain evidence="5">GalUA</strain>
    </source>
</reference>
<protein>
    <submittedName>
        <fullName evidence="5">EAL domain-containing protein</fullName>
    </submittedName>
</protein>
<evidence type="ECO:0000256" key="2">
    <source>
        <dbReference type="SAM" id="Phobius"/>
    </source>
</evidence>
<dbReference type="Gene3D" id="3.20.20.450">
    <property type="entry name" value="EAL domain"/>
    <property type="match status" value="1"/>
</dbReference>
<keyword evidence="2" id="KW-1133">Transmembrane helix</keyword>
<dbReference type="Pfam" id="PF00990">
    <property type="entry name" value="GGDEF"/>
    <property type="match status" value="1"/>
</dbReference>
<dbReference type="CDD" id="cd01949">
    <property type="entry name" value="GGDEF"/>
    <property type="match status" value="1"/>
</dbReference>
<dbReference type="Proteomes" id="UP000461768">
    <property type="component" value="Unassembled WGS sequence"/>
</dbReference>
<feature type="domain" description="GGDEF" evidence="4">
    <location>
        <begin position="466"/>
        <end position="599"/>
    </location>
</feature>
<evidence type="ECO:0000313" key="6">
    <source>
        <dbReference type="Proteomes" id="UP000461768"/>
    </source>
</evidence>
<dbReference type="InterPro" id="IPR007487">
    <property type="entry name" value="ABC_transpt-TYRBP-like"/>
</dbReference>
<dbReference type="Gene3D" id="3.40.50.2300">
    <property type="match status" value="2"/>
</dbReference>
<keyword evidence="2" id="KW-0812">Transmembrane</keyword>
<dbReference type="InterPro" id="IPR052155">
    <property type="entry name" value="Biofilm_reg_signaling"/>
</dbReference>
<dbReference type="InterPro" id="IPR029787">
    <property type="entry name" value="Nucleotide_cyclase"/>
</dbReference>
<dbReference type="SMART" id="SM00267">
    <property type="entry name" value="GGDEF"/>
    <property type="match status" value="1"/>
</dbReference>
<dbReference type="PANTHER" id="PTHR44757">
    <property type="entry name" value="DIGUANYLATE CYCLASE DGCP"/>
    <property type="match status" value="1"/>
</dbReference>
<feature type="domain" description="EAL" evidence="3">
    <location>
        <begin position="608"/>
        <end position="862"/>
    </location>
</feature>
<keyword evidence="2" id="KW-0472">Membrane</keyword>
<accession>A0A7V7QK68</accession>
<dbReference type="AlphaFoldDB" id="A0A7V7QK68"/>
<name>A0A7V7QK68_9FIRM</name>
<gene>
    <name evidence="5" type="ORF">F7O84_11435</name>
</gene>
<feature type="transmembrane region" description="Helical" evidence="2">
    <location>
        <begin position="361"/>
        <end position="383"/>
    </location>
</feature>
<dbReference type="PROSITE" id="PS50887">
    <property type="entry name" value="GGDEF"/>
    <property type="match status" value="1"/>
</dbReference>
<dbReference type="InterPro" id="IPR035919">
    <property type="entry name" value="EAL_sf"/>
</dbReference>
<dbReference type="SMART" id="SM00052">
    <property type="entry name" value="EAL"/>
    <property type="match status" value="1"/>
</dbReference>
<reference evidence="5 6" key="2">
    <citation type="submission" date="2020-02" db="EMBL/GenBank/DDBJ databases">
        <title>Candidatus Galacturonibacter soehngenii shows hetero-acetogenic catabolism of galacturonic acid but lacks a canonical carbon monoxide dehydrogenase/acetyl-CoA synthase complex.</title>
        <authorList>
            <person name="Diender M."/>
            <person name="Stouten G.R."/>
            <person name="Petersen J.F."/>
            <person name="Nielsen P.H."/>
            <person name="Dueholm M.S."/>
            <person name="Pronk J.T."/>
            <person name="Van Loosdrecht M.C.M."/>
        </authorList>
    </citation>
    <scope>NUCLEOTIDE SEQUENCE [LARGE SCALE GENOMIC DNA]</scope>
    <source>
        <strain evidence="5">GalUA</strain>
    </source>
</reference>
<dbReference type="PANTHER" id="PTHR44757:SF2">
    <property type="entry name" value="BIOFILM ARCHITECTURE MAINTENANCE PROTEIN MBAA"/>
    <property type="match status" value="1"/>
</dbReference>
<evidence type="ECO:0000259" key="3">
    <source>
        <dbReference type="PROSITE" id="PS50883"/>
    </source>
</evidence>
<comment type="caution">
    <text evidence="5">The sequence shown here is derived from an EMBL/GenBank/DDBJ whole genome shotgun (WGS) entry which is preliminary data.</text>
</comment>
<dbReference type="OrthoDB" id="9805474at2"/>
<dbReference type="InterPro" id="IPR001633">
    <property type="entry name" value="EAL_dom"/>
</dbReference>
<dbReference type="Gene3D" id="3.30.70.270">
    <property type="match status" value="1"/>
</dbReference>
<dbReference type="Pfam" id="PF00563">
    <property type="entry name" value="EAL"/>
    <property type="match status" value="1"/>
</dbReference>
<dbReference type="EMBL" id="WAGX01000005">
    <property type="protein sequence ID" value="KAB1438164.1"/>
    <property type="molecule type" value="Genomic_DNA"/>
</dbReference>
<dbReference type="SUPFAM" id="SSF141868">
    <property type="entry name" value="EAL domain-like"/>
    <property type="match status" value="1"/>
</dbReference>
<dbReference type="CDD" id="cd01948">
    <property type="entry name" value="EAL"/>
    <property type="match status" value="1"/>
</dbReference>
<feature type="coiled-coil region" evidence="1">
    <location>
        <begin position="386"/>
        <end position="424"/>
    </location>
</feature>
<sequence length="867" mass="98755">MSIICVKKQIVLLMGGHMKKHLLFFVLLVVWFLIPFQKVQASNSDYKHILILNSYHSGFQWTDNQTEGILSALSMDNPHYNISIEHMDWKRYPTDKNLDNIYKSLQDKYALQKIDVVVTTDDAAFYFALENRSTIFSDAPVVFCGVNSTGLLQAKDESNYTGVLEEIYPEDTIRAALKINPSINTIYLIYDNTESGMSTGELCIKAANKVNSTLNVISLNQESSTDIINQLPDINQNSIILITTYFTDLDGSPINHQAFCKKISSESYVPVYHLYDFGMNQGVFGGYLTTGRQQGMEAGELANRIIKGEKADEIPILSLKSSHFTYDYLVAQKFQIKKSQLPLQNITMNKPFSFLETYRNLVITVLFIIILLASFSGVLLFYIRKINKMKYKLAQNNEELSQLYEELSATEEELRAQVTDISDAHEQLEEYSTKLHHLAYHDTLTGLYNRLYLYEEIGEKLEDNSYEGAMYFIDLDNFKFVNDALGHSIGDELLIAISNRLLTLTSKNIALIRLGGDEFVFFASKIKSKEVAKDFAVKIINIFSSNFDINENRLSVTVSIGIAMFPENGASIDKLLRNADMAMYKVKNNGKNGYYFFNNQLKEELMERINIEKNFKNALEYKEFQIHYQPQIKIGTDNIDGFEALIRWQNKELGMLSPIKFISVAEETGFITVLGEWILKTACNTVAKLNQKLNQSFNISVNISVIQLVQDDFVKVVKKVLKETCLSPELLELEITESVIMESQELVTEKIKILRKLGIKIAIDDFGTGYSSLSYLRNIPITTLKIDKLFVDDIGNPLSNTDVTDTIIDLGHKMNLTIVAEGVETKEQLTYLKQNGCDKIQGYFYSKPLPIQKLEEFINNYQQLDFG</sequence>
<dbReference type="NCBIfam" id="TIGR00254">
    <property type="entry name" value="GGDEF"/>
    <property type="match status" value="1"/>
</dbReference>